<dbReference type="EMBL" id="CATNWA010018143">
    <property type="protein sequence ID" value="CAI9605553.1"/>
    <property type="molecule type" value="Genomic_DNA"/>
</dbReference>
<dbReference type="Proteomes" id="UP001162483">
    <property type="component" value="Unassembled WGS sequence"/>
</dbReference>
<sequence>MQRINPLGSTVSITRVLYRQGRTDNSWGPPGNRGSWGPCVLALTQKSL</sequence>
<organism evidence="1 2">
    <name type="scientific">Staurois parvus</name>
    <dbReference type="NCBI Taxonomy" id="386267"/>
    <lineage>
        <taxon>Eukaryota</taxon>
        <taxon>Metazoa</taxon>
        <taxon>Chordata</taxon>
        <taxon>Craniata</taxon>
        <taxon>Vertebrata</taxon>
        <taxon>Euteleostomi</taxon>
        <taxon>Amphibia</taxon>
        <taxon>Batrachia</taxon>
        <taxon>Anura</taxon>
        <taxon>Neobatrachia</taxon>
        <taxon>Ranoidea</taxon>
        <taxon>Ranidae</taxon>
        <taxon>Staurois</taxon>
    </lineage>
</organism>
<evidence type="ECO:0000313" key="2">
    <source>
        <dbReference type="Proteomes" id="UP001162483"/>
    </source>
</evidence>
<protein>
    <submittedName>
        <fullName evidence="1">Uncharacterized protein</fullName>
    </submittedName>
</protein>
<gene>
    <name evidence="1" type="ORF">SPARVUS_LOCUS13614401</name>
</gene>
<proteinExistence type="predicted"/>
<keyword evidence="2" id="KW-1185">Reference proteome</keyword>
<reference evidence="1" key="1">
    <citation type="submission" date="2023-05" db="EMBL/GenBank/DDBJ databases">
        <authorList>
            <person name="Stuckert A."/>
        </authorList>
    </citation>
    <scope>NUCLEOTIDE SEQUENCE</scope>
</reference>
<comment type="caution">
    <text evidence="1">The sequence shown here is derived from an EMBL/GenBank/DDBJ whole genome shotgun (WGS) entry which is preliminary data.</text>
</comment>
<accession>A0ABN9GDF6</accession>
<name>A0ABN9GDF6_9NEOB</name>
<evidence type="ECO:0000313" key="1">
    <source>
        <dbReference type="EMBL" id="CAI9605553.1"/>
    </source>
</evidence>
<feature type="non-terminal residue" evidence="1">
    <location>
        <position position="48"/>
    </location>
</feature>